<comment type="pathway">
    <text evidence="8">Protein modification; lipoprotein biosynthesis (N-acyl transfer).</text>
</comment>
<keyword evidence="10" id="KW-0449">Lipoprotein</keyword>
<dbReference type="GO" id="GO:0005886">
    <property type="term" value="C:plasma membrane"/>
    <property type="evidence" value="ECO:0007669"/>
    <property type="project" value="UniProtKB-SubCell"/>
</dbReference>
<evidence type="ECO:0000256" key="6">
    <source>
        <dbReference type="ARBA" id="ARBA00023136"/>
    </source>
</evidence>
<dbReference type="PANTHER" id="PTHR38686:SF1">
    <property type="entry name" value="APOLIPOPROTEIN N-ACYLTRANSFERASE"/>
    <property type="match status" value="1"/>
</dbReference>
<feature type="transmembrane region" description="Helical" evidence="8">
    <location>
        <begin position="72"/>
        <end position="101"/>
    </location>
</feature>
<dbReference type="RefSeq" id="WP_243832459.1">
    <property type="nucleotide sequence ID" value="NZ_SOEG01000007.1"/>
</dbReference>
<name>A0A4V6QB99_9FIRM</name>
<gene>
    <name evidence="8" type="primary">lnt</name>
    <name evidence="10" type="ORF">C7959_10732</name>
</gene>
<evidence type="ECO:0000256" key="2">
    <source>
        <dbReference type="ARBA" id="ARBA00022475"/>
    </source>
</evidence>
<evidence type="ECO:0000313" key="11">
    <source>
        <dbReference type="Proteomes" id="UP000295832"/>
    </source>
</evidence>
<evidence type="ECO:0000313" key="10">
    <source>
        <dbReference type="EMBL" id="TDX52324.1"/>
    </source>
</evidence>
<dbReference type="HAMAP" id="MF_01148">
    <property type="entry name" value="Lnt"/>
    <property type="match status" value="1"/>
</dbReference>
<dbReference type="GO" id="GO:0042158">
    <property type="term" value="P:lipoprotein biosynthetic process"/>
    <property type="evidence" value="ECO:0007669"/>
    <property type="project" value="UniProtKB-UniRule"/>
</dbReference>
<proteinExistence type="inferred from homology"/>
<keyword evidence="3 8" id="KW-0808">Transferase</keyword>
<organism evidence="10 11">
    <name type="scientific">Orenia marismortui</name>
    <dbReference type="NCBI Taxonomy" id="46469"/>
    <lineage>
        <taxon>Bacteria</taxon>
        <taxon>Bacillati</taxon>
        <taxon>Bacillota</taxon>
        <taxon>Clostridia</taxon>
        <taxon>Halanaerobiales</taxon>
        <taxon>Halobacteroidaceae</taxon>
        <taxon>Orenia</taxon>
    </lineage>
</organism>
<dbReference type="InterPro" id="IPR003010">
    <property type="entry name" value="C-N_Hydrolase"/>
</dbReference>
<dbReference type="InterPro" id="IPR004563">
    <property type="entry name" value="Apolipo_AcylTrfase"/>
</dbReference>
<feature type="transmembrane region" description="Helical" evidence="8">
    <location>
        <begin position="48"/>
        <end position="66"/>
    </location>
</feature>
<keyword evidence="2 8" id="KW-1003">Cell membrane</keyword>
<dbReference type="Gene3D" id="3.60.110.10">
    <property type="entry name" value="Carbon-nitrogen hydrolase"/>
    <property type="match status" value="1"/>
</dbReference>
<dbReference type="UniPathway" id="UPA00666"/>
<comment type="catalytic activity">
    <reaction evidence="8">
        <text>N-terminal S-1,2-diacyl-sn-glyceryl-L-cysteinyl-[lipoprotein] + a glycerophospholipid = N-acyl-S-1,2-diacyl-sn-glyceryl-L-cysteinyl-[lipoprotein] + a 2-acyl-sn-glycero-3-phospholipid + H(+)</text>
        <dbReference type="Rhea" id="RHEA:48228"/>
        <dbReference type="Rhea" id="RHEA-COMP:14681"/>
        <dbReference type="Rhea" id="RHEA-COMP:14684"/>
        <dbReference type="ChEBI" id="CHEBI:15378"/>
        <dbReference type="ChEBI" id="CHEBI:136912"/>
        <dbReference type="ChEBI" id="CHEBI:140656"/>
        <dbReference type="ChEBI" id="CHEBI:140657"/>
        <dbReference type="ChEBI" id="CHEBI:140660"/>
        <dbReference type="EC" id="2.3.1.269"/>
    </reaction>
</comment>
<feature type="transmembrane region" description="Helical" evidence="8">
    <location>
        <begin position="467"/>
        <end position="485"/>
    </location>
</feature>
<keyword evidence="5 8" id="KW-1133">Transmembrane helix</keyword>
<dbReference type="STRING" id="926561.GCA_000379025_01349"/>
<dbReference type="CDD" id="cd07571">
    <property type="entry name" value="ALP_N-acyl_transferase"/>
    <property type="match status" value="1"/>
</dbReference>
<feature type="transmembrane region" description="Helical" evidence="8">
    <location>
        <begin position="157"/>
        <end position="177"/>
    </location>
</feature>
<keyword evidence="6 8" id="KW-0472">Membrane</keyword>
<dbReference type="NCBIfam" id="TIGR00546">
    <property type="entry name" value="lnt"/>
    <property type="match status" value="1"/>
</dbReference>
<dbReference type="Pfam" id="PF00795">
    <property type="entry name" value="CN_hydrolase"/>
    <property type="match status" value="1"/>
</dbReference>
<protein>
    <recommendedName>
        <fullName evidence="8">Apolipoprotein N-acyltransferase</fullName>
        <shortName evidence="8">ALP N-acyltransferase</shortName>
        <ecNumber evidence="8">2.3.1.269</ecNumber>
    </recommendedName>
</protein>
<keyword evidence="7 8" id="KW-0012">Acyltransferase</keyword>
<accession>A0A4V6QB99</accession>
<dbReference type="InterPro" id="IPR036526">
    <property type="entry name" value="C-N_Hydrolase_sf"/>
</dbReference>
<evidence type="ECO:0000256" key="3">
    <source>
        <dbReference type="ARBA" id="ARBA00022679"/>
    </source>
</evidence>
<dbReference type="SUPFAM" id="SSF56317">
    <property type="entry name" value="Carbon-nitrogen hydrolase"/>
    <property type="match status" value="1"/>
</dbReference>
<evidence type="ECO:0000256" key="5">
    <source>
        <dbReference type="ARBA" id="ARBA00022989"/>
    </source>
</evidence>
<evidence type="ECO:0000256" key="7">
    <source>
        <dbReference type="ARBA" id="ARBA00023315"/>
    </source>
</evidence>
<evidence type="ECO:0000256" key="4">
    <source>
        <dbReference type="ARBA" id="ARBA00022692"/>
    </source>
</evidence>
<dbReference type="InterPro" id="IPR045378">
    <property type="entry name" value="LNT_N"/>
</dbReference>
<dbReference type="EMBL" id="SOEG01000007">
    <property type="protein sequence ID" value="TDX52324.1"/>
    <property type="molecule type" value="Genomic_DNA"/>
</dbReference>
<feature type="transmembrane region" description="Helical" evidence="8">
    <location>
        <begin position="6"/>
        <end position="36"/>
    </location>
</feature>
<dbReference type="PROSITE" id="PS50263">
    <property type="entry name" value="CN_HYDROLASE"/>
    <property type="match status" value="1"/>
</dbReference>
<evidence type="ECO:0000259" key="9">
    <source>
        <dbReference type="PROSITE" id="PS50263"/>
    </source>
</evidence>
<comment type="function">
    <text evidence="8">Catalyzes the phospholipid dependent N-acylation of the N-terminal cysteine of apolipoprotein, the last step in lipoprotein maturation.</text>
</comment>
<evidence type="ECO:0000256" key="1">
    <source>
        <dbReference type="ARBA" id="ARBA00004651"/>
    </source>
</evidence>
<keyword evidence="4 8" id="KW-0812">Transmembrane</keyword>
<dbReference type="Proteomes" id="UP000295832">
    <property type="component" value="Unassembled WGS sequence"/>
</dbReference>
<dbReference type="GO" id="GO:0016410">
    <property type="term" value="F:N-acyltransferase activity"/>
    <property type="evidence" value="ECO:0007669"/>
    <property type="project" value="UniProtKB-UniRule"/>
</dbReference>
<keyword evidence="11" id="KW-1185">Reference proteome</keyword>
<comment type="subcellular location">
    <subcellularLocation>
        <location evidence="1 8">Cell membrane</location>
        <topology evidence="1 8">Multi-pass membrane protein</topology>
    </subcellularLocation>
</comment>
<feature type="domain" description="CN hydrolase" evidence="9">
    <location>
        <begin position="218"/>
        <end position="453"/>
    </location>
</feature>
<reference evidence="10 11" key="1">
    <citation type="submission" date="2019-03" db="EMBL/GenBank/DDBJ databases">
        <title>Subsurface microbial communities from deep shales in Ohio and West Virginia, USA.</title>
        <authorList>
            <person name="Wrighton K."/>
        </authorList>
    </citation>
    <scope>NUCLEOTIDE SEQUENCE [LARGE SCALE GENOMIC DNA]</scope>
    <source>
        <strain evidence="10 11">MSL 6dP</strain>
    </source>
</reference>
<comment type="caution">
    <text evidence="10">The sequence shown here is derived from an EMBL/GenBank/DDBJ whole genome shotgun (WGS) entry which is preliminary data.</text>
</comment>
<evidence type="ECO:0000256" key="8">
    <source>
        <dbReference type="HAMAP-Rule" id="MF_01148"/>
    </source>
</evidence>
<dbReference type="EC" id="2.3.1.269" evidence="8"/>
<comment type="similarity">
    <text evidence="8">Belongs to the CN hydrolase family. Apolipoprotein N-acyltransferase subfamily.</text>
</comment>
<feature type="transmembrane region" description="Helical" evidence="8">
    <location>
        <begin position="184"/>
        <end position="203"/>
    </location>
</feature>
<dbReference type="Pfam" id="PF20154">
    <property type="entry name" value="LNT_N"/>
    <property type="match status" value="1"/>
</dbReference>
<feature type="transmembrane region" description="Helical" evidence="8">
    <location>
        <begin position="113"/>
        <end position="137"/>
    </location>
</feature>
<sequence>MIHSLLAILAGLLLGIPFKFPSLALLSWVGLIPFLFALEGENKKRSFYLGWIMGLSFLAISSYWLVNPLINFSGYPLAICILIFILAISILSLYFALFAFILKTVESKLSLPVFIVTPIIWTAVEFLRSIFSFQFLFAFLAYSQSFIPELIQLAEYGGLYLVTFIIVLVNTLLYLFIKKRNKSYGIIAISIFVLVFSYGYLVLKQNNNTSKEVAIGIVQPNIPQNIKMSSKHQRDVVDKLLKLSSKELEKNDPDLLIWPETAILRTYYKSRGFPYHLPKDTPLFIGGFAREGENLEKTLNSSFLFDENRRIVDRYSKNKLVPWGEYVPFPNLIPDIIESNLNHLTPGKELNSFNYNKITWVSPICSEVLNPFYVRDLYDQNDFMINISNEAWFEESHASLQVLQAVIFRAVEHRAPIVKVGNTGISGVIDQNGKVLIRTDIFETKTLTFNLAIPVRKETIYYKYGNLFGWTLLLITFFILSKVYLERKEFLISSNK</sequence>
<dbReference type="AlphaFoldDB" id="A0A4V6QB99"/>
<dbReference type="PANTHER" id="PTHR38686">
    <property type="entry name" value="APOLIPOPROTEIN N-ACYLTRANSFERASE"/>
    <property type="match status" value="1"/>
</dbReference>